<dbReference type="PANTHER" id="PTHR23254:SF15">
    <property type="entry name" value="POLYADENYLATE-BINDING PROTEIN-INTERACTING PROTEIN 1"/>
    <property type="match status" value="1"/>
</dbReference>
<dbReference type="AlphaFoldDB" id="A0A8K0KM35"/>
<evidence type="ECO:0000256" key="1">
    <source>
        <dbReference type="SAM" id="MobiDB-lite"/>
    </source>
</evidence>
<protein>
    <submittedName>
        <fullName evidence="2">Uncharacterized protein</fullName>
    </submittedName>
</protein>
<evidence type="ECO:0000313" key="3">
    <source>
        <dbReference type="Proteomes" id="UP000792457"/>
    </source>
</evidence>
<dbReference type="InterPro" id="IPR051367">
    <property type="entry name" value="mRNA_TranslReg/HistoneTransl"/>
</dbReference>
<feature type="compositionally biased region" description="Basic and acidic residues" evidence="1">
    <location>
        <begin position="16"/>
        <end position="32"/>
    </location>
</feature>
<organism evidence="2 3">
    <name type="scientific">Ladona fulva</name>
    <name type="common">Scarce chaser dragonfly</name>
    <name type="synonym">Libellula fulva</name>
    <dbReference type="NCBI Taxonomy" id="123851"/>
    <lineage>
        <taxon>Eukaryota</taxon>
        <taxon>Metazoa</taxon>
        <taxon>Ecdysozoa</taxon>
        <taxon>Arthropoda</taxon>
        <taxon>Hexapoda</taxon>
        <taxon>Insecta</taxon>
        <taxon>Pterygota</taxon>
        <taxon>Palaeoptera</taxon>
        <taxon>Odonata</taxon>
        <taxon>Epiprocta</taxon>
        <taxon>Anisoptera</taxon>
        <taxon>Libelluloidea</taxon>
        <taxon>Libellulidae</taxon>
        <taxon>Ladona</taxon>
    </lineage>
</organism>
<sequence length="195" mass="21555">MNSGREVIGRGRGRGLRRENQGQDRRDVRRSPGEQVVNEKPCTETPASSIATNVSQSSVTCSTAVNTESDVCKTSTLSVDAKEFYPKGYVQSSDHRDQNSSGSSEALASAKSHMCELMDNLTKNPGDFDQSLTPLKDTFTVWLQDPNVVHSIVDAIIEQSVTETNFRYNGARLCSFLFNTSNAVNCSEFQRYLIE</sequence>
<dbReference type="Proteomes" id="UP000792457">
    <property type="component" value="Unassembled WGS sequence"/>
</dbReference>
<accession>A0A8K0KM35</accession>
<gene>
    <name evidence="2" type="ORF">J437_LFUL012401</name>
</gene>
<feature type="non-terminal residue" evidence="2">
    <location>
        <position position="195"/>
    </location>
</feature>
<comment type="caution">
    <text evidence="2">The sequence shown here is derived from an EMBL/GenBank/DDBJ whole genome shotgun (WGS) entry which is preliminary data.</text>
</comment>
<keyword evidence="3" id="KW-1185">Reference proteome</keyword>
<dbReference type="EMBL" id="KZ309191">
    <property type="protein sequence ID" value="KAG8237602.1"/>
    <property type="molecule type" value="Genomic_DNA"/>
</dbReference>
<dbReference type="PANTHER" id="PTHR23254">
    <property type="entry name" value="EIF4G DOMAIN PROTEIN"/>
    <property type="match status" value="1"/>
</dbReference>
<dbReference type="InterPro" id="IPR016024">
    <property type="entry name" value="ARM-type_fold"/>
</dbReference>
<name>A0A8K0KM35_LADFU</name>
<dbReference type="OrthoDB" id="8171816at2759"/>
<dbReference type="GO" id="GO:0006446">
    <property type="term" value="P:regulation of translational initiation"/>
    <property type="evidence" value="ECO:0007669"/>
    <property type="project" value="TreeGrafter"/>
</dbReference>
<reference evidence="2" key="1">
    <citation type="submission" date="2013-04" db="EMBL/GenBank/DDBJ databases">
        <authorList>
            <person name="Qu J."/>
            <person name="Murali S.C."/>
            <person name="Bandaranaike D."/>
            <person name="Bellair M."/>
            <person name="Blankenburg K."/>
            <person name="Chao H."/>
            <person name="Dinh H."/>
            <person name="Doddapaneni H."/>
            <person name="Downs B."/>
            <person name="Dugan-Rocha S."/>
            <person name="Elkadiri S."/>
            <person name="Gnanaolivu R.D."/>
            <person name="Hernandez B."/>
            <person name="Javaid M."/>
            <person name="Jayaseelan J.C."/>
            <person name="Lee S."/>
            <person name="Li M."/>
            <person name="Ming W."/>
            <person name="Munidasa M."/>
            <person name="Muniz J."/>
            <person name="Nguyen L."/>
            <person name="Ongeri F."/>
            <person name="Osuji N."/>
            <person name="Pu L.-L."/>
            <person name="Puazo M."/>
            <person name="Qu C."/>
            <person name="Quiroz J."/>
            <person name="Raj R."/>
            <person name="Weissenberger G."/>
            <person name="Xin Y."/>
            <person name="Zou X."/>
            <person name="Han Y."/>
            <person name="Richards S."/>
            <person name="Worley K."/>
            <person name="Muzny D."/>
            <person name="Gibbs R."/>
        </authorList>
    </citation>
    <scope>NUCLEOTIDE SEQUENCE</scope>
    <source>
        <strain evidence="2">Sampled in the wild</strain>
    </source>
</reference>
<evidence type="ECO:0000313" key="2">
    <source>
        <dbReference type="EMBL" id="KAG8237602.1"/>
    </source>
</evidence>
<dbReference type="SUPFAM" id="SSF48371">
    <property type="entry name" value="ARM repeat"/>
    <property type="match status" value="1"/>
</dbReference>
<feature type="region of interest" description="Disordered" evidence="1">
    <location>
        <begin position="1"/>
        <end position="49"/>
    </location>
</feature>
<dbReference type="Gene3D" id="1.25.40.180">
    <property type="match status" value="1"/>
</dbReference>
<reference evidence="2" key="2">
    <citation type="submission" date="2017-10" db="EMBL/GenBank/DDBJ databases">
        <title>Ladona fulva Genome sequencing and assembly.</title>
        <authorList>
            <person name="Murali S."/>
            <person name="Richards S."/>
            <person name="Bandaranaike D."/>
            <person name="Bellair M."/>
            <person name="Blankenburg K."/>
            <person name="Chao H."/>
            <person name="Dinh H."/>
            <person name="Doddapaneni H."/>
            <person name="Dugan-Rocha S."/>
            <person name="Elkadiri S."/>
            <person name="Gnanaolivu R."/>
            <person name="Hernandez B."/>
            <person name="Skinner E."/>
            <person name="Javaid M."/>
            <person name="Lee S."/>
            <person name="Li M."/>
            <person name="Ming W."/>
            <person name="Munidasa M."/>
            <person name="Muniz J."/>
            <person name="Nguyen L."/>
            <person name="Hughes D."/>
            <person name="Osuji N."/>
            <person name="Pu L.-L."/>
            <person name="Puazo M."/>
            <person name="Qu C."/>
            <person name="Quiroz J."/>
            <person name="Raj R."/>
            <person name="Weissenberger G."/>
            <person name="Xin Y."/>
            <person name="Zou X."/>
            <person name="Han Y."/>
            <person name="Worley K."/>
            <person name="Muzny D."/>
            <person name="Gibbs R."/>
        </authorList>
    </citation>
    <scope>NUCLEOTIDE SEQUENCE</scope>
    <source>
        <strain evidence="2">Sampled in the wild</strain>
    </source>
</reference>
<dbReference type="GO" id="GO:0008494">
    <property type="term" value="F:translation activator activity"/>
    <property type="evidence" value="ECO:0007669"/>
    <property type="project" value="TreeGrafter"/>
</dbReference>
<proteinExistence type="predicted"/>